<evidence type="ECO:0000313" key="1">
    <source>
        <dbReference type="EMBL" id="MFB9714044.1"/>
    </source>
</evidence>
<dbReference type="Proteomes" id="UP001589536">
    <property type="component" value="Unassembled WGS sequence"/>
</dbReference>
<sequence>MLTDQAAGKYFLDTICPANKLLIPLEAAFATKPIDFDTAHSATAAYRDGLAAAAKALTAPPLAWPQTVKPDVDSFVNALYADVSDNETLAQQTTLANLIDAWHKQPNAQGGAQAAAIRIKLGLPSDAKASCGM</sequence>
<organism evidence="1 2">
    <name type="scientific">Arthrobacter methylotrophus</name>
    <dbReference type="NCBI Taxonomy" id="121291"/>
    <lineage>
        <taxon>Bacteria</taxon>
        <taxon>Bacillati</taxon>
        <taxon>Actinomycetota</taxon>
        <taxon>Actinomycetes</taxon>
        <taxon>Micrococcales</taxon>
        <taxon>Micrococcaceae</taxon>
        <taxon>Arthrobacter</taxon>
    </lineage>
</organism>
<dbReference type="RefSeq" id="WP_376953994.1">
    <property type="nucleotide sequence ID" value="NZ_JBHMBH010000019.1"/>
</dbReference>
<accession>A0ABV5UNG3</accession>
<evidence type="ECO:0008006" key="3">
    <source>
        <dbReference type="Google" id="ProtNLM"/>
    </source>
</evidence>
<keyword evidence="2" id="KW-1185">Reference proteome</keyword>
<evidence type="ECO:0000313" key="2">
    <source>
        <dbReference type="Proteomes" id="UP001589536"/>
    </source>
</evidence>
<dbReference type="EMBL" id="JBHMBH010000019">
    <property type="protein sequence ID" value="MFB9714044.1"/>
    <property type="molecule type" value="Genomic_DNA"/>
</dbReference>
<protein>
    <recommendedName>
        <fullName evidence="3">Imelysin-like domain-containing protein</fullName>
    </recommendedName>
</protein>
<proteinExistence type="predicted"/>
<reference evidence="1 2" key="1">
    <citation type="submission" date="2024-09" db="EMBL/GenBank/DDBJ databases">
        <authorList>
            <person name="Sun Q."/>
            <person name="Mori K."/>
        </authorList>
    </citation>
    <scope>NUCLEOTIDE SEQUENCE [LARGE SCALE GENOMIC DNA]</scope>
    <source>
        <strain evidence="1 2">JCM 13519</strain>
    </source>
</reference>
<gene>
    <name evidence="1" type="ORF">ACFFPI_07720</name>
</gene>
<name>A0ABV5UNG3_9MICC</name>
<comment type="caution">
    <text evidence="1">The sequence shown here is derived from an EMBL/GenBank/DDBJ whole genome shotgun (WGS) entry which is preliminary data.</text>
</comment>